<dbReference type="EMBL" id="MNCJ02000317">
    <property type="protein sequence ID" value="KAF5817731.1"/>
    <property type="molecule type" value="Genomic_DNA"/>
</dbReference>
<name>A0A9K3NYZ2_HELAN</name>
<sequence length="60" mass="7085">MPYLMFILHHMLAMRNCSHFYLMLCMYQTCILAFAFALNFILNMLQVEDDDAMKRSSVDA</sequence>
<accession>A0A9K3NYZ2</accession>
<dbReference type="AlphaFoldDB" id="A0A9K3NYZ2"/>
<reference evidence="2" key="2">
    <citation type="submission" date="2020-06" db="EMBL/GenBank/DDBJ databases">
        <title>Helianthus annuus Genome sequencing and assembly Release 2.</title>
        <authorList>
            <person name="Gouzy J."/>
            <person name="Langlade N."/>
            <person name="Munos S."/>
        </authorList>
    </citation>
    <scope>NUCLEOTIDE SEQUENCE</scope>
    <source>
        <tissue evidence="2">Leaves</tissue>
    </source>
</reference>
<evidence type="ECO:0000313" key="2">
    <source>
        <dbReference type="EMBL" id="KAF5817731.1"/>
    </source>
</evidence>
<evidence type="ECO:0000313" key="3">
    <source>
        <dbReference type="Proteomes" id="UP000215914"/>
    </source>
</evidence>
<organism evidence="2 3">
    <name type="scientific">Helianthus annuus</name>
    <name type="common">Common sunflower</name>
    <dbReference type="NCBI Taxonomy" id="4232"/>
    <lineage>
        <taxon>Eukaryota</taxon>
        <taxon>Viridiplantae</taxon>
        <taxon>Streptophyta</taxon>
        <taxon>Embryophyta</taxon>
        <taxon>Tracheophyta</taxon>
        <taxon>Spermatophyta</taxon>
        <taxon>Magnoliopsida</taxon>
        <taxon>eudicotyledons</taxon>
        <taxon>Gunneridae</taxon>
        <taxon>Pentapetalae</taxon>
        <taxon>asterids</taxon>
        <taxon>campanulids</taxon>
        <taxon>Asterales</taxon>
        <taxon>Asteraceae</taxon>
        <taxon>Asteroideae</taxon>
        <taxon>Heliantheae alliance</taxon>
        <taxon>Heliantheae</taxon>
        <taxon>Helianthus</taxon>
    </lineage>
</organism>
<protein>
    <submittedName>
        <fullName evidence="2">Uncharacterized protein</fullName>
    </submittedName>
</protein>
<dbReference type="Gramene" id="mRNA:HanXRQr2_Chr02g0056491">
    <property type="protein sequence ID" value="CDS:HanXRQr2_Chr02g0056491.1"/>
    <property type="gene ID" value="HanXRQr2_Chr02g0056491"/>
</dbReference>
<keyword evidence="1" id="KW-0812">Transmembrane</keyword>
<gene>
    <name evidence="2" type="ORF">HanXRQr2_Chr02g0056491</name>
</gene>
<feature type="transmembrane region" description="Helical" evidence="1">
    <location>
        <begin position="20"/>
        <end position="45"/>
    </location>
</feature>
<keyword evidence="3" id="KW-1185">Reference proteome</keyword>
<keyword evidence="1" id="KW-0472">Membrane</keyword>
<comment type="caution">
    <text evidence="2">The sequence shown here is derived from an EMBL/GenBank/DDBJ whole genome shotgun (WGS) entry which is preliminary data.</text>
</comment>
<dbReference type="Proteomes" id="UP000215914">
    <property type="component" value="Unassembled WGS sequence"/>
</dbReference>
<evidence type="ECO:0000256" key="1">
    <source>
        <dbReference type="SAM" id="Phobius"/>
    </source>
</evidence>
<reference evidence="2" key="1">
    <citation type="journal article" date="2017" name="Nature">
        <title>The sunflower genome provides insights into oil metabolism, flowering and Asterid evolution.</title>
        <authorList>
            <person name="Badouin H."/>
            <person name="Gouzy J."/>
            <person name="Grassa C.J."/>
            <person name="Murat F."/>
            <person name="Staton S.E."/>
            <person name="Cottret L."/>
            <person name="Lelandais-Briere C."/>
            <person name="Owens G.L."/>
            <person name="Carrere S."/>
            <person name="Mayjonade B."/>
            <person name="Legrand L."/>
            <person name="Gill N."/>
            <person name="Kane N.C."/>
            <person name="Bowers J.E."/>
            <person name="Hubner S."/>
            <person name="Bellec A."/>
            <person name="Berard A."/>
            <person name="Berges H."/>
            <person name="Blanchet N."/>
            <person name="Boniface M.C."/>
            <person name="Brunel D."/>
            <person name="Catrice O."/>
            <person name="Chaidir N."/>
            <person name="Claudel C."/>
            <person name="Donnadieu C."/>
            <person name="Faraut T."/>
            <person name="Fievet G."/>
            <person name="Helmstetter N."/>
            <person name="King M."/>
            <person name="Knapp S.J."/>
            <person name="Lai Z."/>
            <person name="Le Paslier M.C."/>
            <person name="Lippi Y."/>
            <person name="Lorenzon L."/>
            <person name="Mandel J.R."/>
            <person name="Marage G."/>
            <person name="Marchand G."/>
            <person name="Marquand E."/>
            <person name="Bret-Mestries E."/>
            <person name="Morien E."/>
            <person name="Nambeesan S."/>
            <person name="Nguyen T."/>
            <person name="Pegot-Espagnet P."/>
            <person name="Pouilly N."/>
            <person name="Raftis F."/>
            <person name="Sallet E."/>
            <person name="Schiex T."/>
            <person name="Thomas J."/>
            <person name="Vandecasteele C."/>
            <person name="Vares D."/>
            <person name="Vear F."/>
            <person name="Vautrin S."/>
            <person name="Crespi M."/>
            <person name="Mangin B."/>
            <person name="Burke J.M."/>
            <person name="Salse J."/>
            <person name="Munos S."/>
            <person name="Vincourt P."/>
            <person name="Rieseberg L.H."/>
            <person name="Langlade N.B."/>
        </authorList>
    </citation>
    <scope>NUCLEOTIDE SEQUENCE</scope>
    <source>
        <tissue evidence="2">Leaves</tissue>
    </source>
</reference>
<proteinExistence type="predicted"/>
<keyword evidence="1" id="KW-1133">Transmembrane helix</keyword>